<dbReference type="EMBL" id="PPSL01000003">
    <property type="protein sequence ID" value="PQJ10473.1"/>
    <property type="molecule type" value="Genomic_DNA"/>
</dbReference>
<proteinExistence type="predicted"/>
<accession>A0A2S7SU95</accession>
<keyword evidence="1" id="KW-1133">Transmembrane helix</keyword>
<feature type="transmembrane region" description="Helical" evidence="1">
    <location>
        <begin position="119"/>
        <end position="140"/>
    </location>
</feature>
<keyword evidence="1" id="KW-0812">Transmembrane</keyword>
<feature type="transmembrane region" description="Helical" evidence="1">
    <location>
        <begin position="227"/>
        <end position="247"/>
    </location>
</feature>
<dbReference type="OrthoDB" id="343560at2"/>
<feature type="transmembrane region" description="Helical" evidence="1">
    <location>
        <begin position="78"/>
        <end position="99"/>
    </location>
</feature>
<feature type="transmembrane region" description="Helical" evidence="1">
    <location>
        <begin position="45"/>
        <end position="66"/>
    </location>
</feature>
<feature type="transmembrane region" description="Helical" evidence="1">
    <location>
        <begin position="202"/>
        <end position="220"/>
    </location>
</feature>
<organism evidence="2 3">
    <name type="scientific">Flavipsychrobacter stenotrophus</name>
    <dbReference type="NCBI Taxonomy" id="2077091"/>
    <lineage>
        <taxon>Bacteria</taxon>
        <taxon>Pseudomonadati</taxon>
        <taxon>Bacteroidota</taxon>
        <taxon>Chitinophagia</taxon>
        <taxon>Chitinophagales</taxon>
        <taxon>Chitinophagaceae</taxon>
        <taxon>Flavipsychrobacter</taxon>
    </lineage>
</organism>
<comment type="caution">
    <text evidence="2">The sequence shown here is derived from an EMBL/GenBank/DDBJ whole genome shotgun (WGS) entry which is preliminary data.</text>
</comment>
<evidence type="ECO:0000313" key="3">
    <source>
        <dbReference type="Proteomes" id="UP000239872"/>
    </source>
</evidence>
<dbReference type="Proteomes" id="UP000239872">
    <property type="component" value="Unassembled WGS sequence"/>
</dbReference>
<feature type="transmembrane region" description="Helical" evidence="1">
    <location>
        <begin position="152"/>
        <end position="175"/>
    </location>
</feature>
<dbReference type="AlphaFoldDB" id="A0A2S7SU95"/>
<protein>
    <submittedName>
        <fullName evidence="2">Uncharacterized protein</fullName>
    </submittedName>
</protein>
<evidence type="ECO:0000256" key="1">
    <source>
        <dbReference type="SAM" id="Phobius"/>
    </source>
</evidence>
<sequence length="253" mass="27921">MAGFIETLKEKNALLFYFSLFCLVGGLVCAILTKTTSLQIIGVSAWLKPANFFVSIAIFCWSMAWYMQYLDDQKKVDLYNIILIAGMLYELVVITGQAYRGQLSHFNVTTPLNGMLFTLMGIVITIVTLWTGYIGYLFFAQQSFSIPMTLVWGIRLGIIISVIFAFQGGVMGAMLRHTVGAPDGGVGMPVVNWSRNNGDLRIAHFLGLHALQVIPLLSMLVSKNVSYVIAIAIGYTLLVVFTLVQALQGKPLF</sequence>
<reference evidence="2 3" key="1">
    <citation type="submission" date="2018-01" db="EMBL/GenBank/DDBJ databases">
        <title>A novel member of the phylum Bacteroidetes isolated from glacier ice.</title>
        <authorList>
            <person name="Liu Q."/>
            <person name="Xin Y.-H."/>
        </authorList>
    </citation>
    <scope>NUCLEOTIDE SEQUENCE [LARGE SCALE GENOMIC DNA]</scope>
    <source>
        <strain evidence="2 3">RB1R16</strain>
    </source>
</reference>
<name>A0A2S7SU95_9BACT</name>
<gene>
    <name evidence="2" type="ORF">CJD36_010885</name>
</gene>
<keyword evidence="3" id="KW-1185">Reference proteome</keyword>
<keyword evidence="1" id="KW-0472">Membrane</keyword>
<evidence type="ECO:0000313" key="2">
    <source>
        <dbReference type="EMBL" id="PQJ10473.1"/>
    </source>
</evidence>
<dbReference type="RefSeq" id="WP_105039201.1">
    <property type="nucleotide sequence ID" value="NZ_PPSL01000003.1"/>
</dbReference>
<feature type="transmembrane region" description="Helical" evidence="1">
    <location>
        <begin position="12"/>
        <end position="33"/>
    </location>
</feature>